<accession>A0A5N0UPM9</accession>
<feature type="domain" description="Globin" evidence="12">
    <location>
        <begin position="8"/>
        <end position="146"/>
    </location>
</feature>
<evidence type="ECO:0000256" key="9">
    <source>
        <dbReference type="ARBA" id="ARBA00048649"/>
    </source>
</evidence>
<dbReference type="InterPro" id="IPR017927">
    <property type="entry name" value="FAD-bd_FR_type"/>
</dbReference>
<evidence type="ECO:0000256" key="7">
    <source>
        <dbReference type="ARBA" id="ARBA00023014"/>
    </source>
</evidence>
<evidence type="ECO:0000256" key="5">
    <source>
        <dbReference type="ARBA" id="ARBA00022714"/>
    </source>
</evidence>
<evidence type="ECO:0000256" key="3">
    <source>
        <dbReference type="ARBA" id="ARBA00006401"/>
    </source>
</evidence>
<keyword evidence="15" id="KW-1185">Reference proteome</keyword>
<dbReference type="GO" id="GO:0005344">
    <property type="term" value="F:oxygen carrier activity"/>
    <property type="evidence" value="ECO:0007669"/>
    <property type="project" value="UniProtKB-KW"/>
</dbReference>
<dbReference type="EC" id="1.14.12.17" evidence="4"/>
<dbReference type="EMBL" id="VMNW02000114">
    <property type="protein sequence ID" value="KAA9150643.1"/>
    <property type="molecule type" value="Genomic_DNA"/>
</dbReference>
<dbReference type="Proteomes" id="UP000319769">
    <property type="component" value="Unassembled WGS sequence"/>
</dbReference>
<reference evidence="14" key="1">
    <citation type="submission" date="2019-09" db="EMBL/GenBank/DDBJ databases">
        <authorList>
            <person name="Teo W.F.A."/>
            <person name="Duangmal K."/>
        </authorList>
    </citation>
    <scope>NUCLEOTIDE SEQUENCE [LARGE SCALE GENOMIC DNA]</scope>
    <source>
        <strain evidence="14">K81G1</strain>
    </source>
</reference>
<dbReference type="InterPro" id="IPR012292">
    <property type="entry name" value="Globin/Proto"/>
</dbReference>
<gene>
    <name evidence="14" type="ORF">FPZ12_040775</name>
</gene>
<dbReference type="CDD" id="cd06187">
    <property type="entry name" value="O2ase_reductase_like"/>
    <property type="match status" value="1"/>
</dbReference>
<dbReference type="InterPro" id="IPR050415">
    <property type="entry name" value="MRET"/>
</dbReference>
<organism evidence="14 15">
    <name type="scientific">Amycolatopsis acidicola</name>
    <dbReference type="NCBI Taxonomy" id="2596893"/>
    <lineage>
        <taxon>Bacteria</taxon>
        <taxon>Bacillati</taxon>
        <taxon>Actinomycetota</taxon>
        <taxon>Actinomycetes</taxon>
        <taxon>Pseudonocardiales</taxon>
        <taxon>Pseudonocardiaceae</taxon>
        <taxon>Amycolatopsis</taxon>
    </lineage>
</organism>
<dbReference type="SUPFAM" id="SSF46458">
    <property type="entry name" value="Globin-like"/>
    <property type="match status" value="1"/>
</dbReference>
<keyword evidence="11" id="KW-0813">Transport</keyword>
<comment type="cofactor">
    <cofactor evidence="1">
        <name>heme b</name>
        <dbReference type="ChEBI" id="CHEBI:60344"/>
    </cofactor>
</comment>
<dbReference type="AlphaFoldDB" id="A0A5N0UPM9"/>
<comment type="caution">
    <text evidence="14">The sequence shown here is derived from an EMBL/GenBank/DDBJ whole genome shotgun (WGS) entry which is preliminary data.</text>
</comment>
<evidence type="ECO:0000256" key="2">
    <source>
        <dbReference type="ARBA" id="ARBA00001974"/>
    </source>
</evidence>
<dbReference type="Pfam" id="PF00175">
    <property type="entry name" value="NAD_binding_1"/>
    <property type="match status" value="1"/>
</dbReference>
<evidence type="ECO:0000313" key="15">
    <source>
        <dbReference type="Proteomes" id="UP000319769"/>
    </source>
</evidence>
<dbReference type="InterPro" id="IPR001709">
    <property type="entry name" value="Flavoprot_Pyr_Nucl_cyt_Rdtase"/>
</dbReference>
<dbReference type="PRINTS" id="PR00410">
    <property type="entry name" value="PHEHYDRXLASE"/>
</dbReference>
<dbReference type="PROSITE" id="PS51384">
    <property type="entry name" value="FAD_FR"/>
    <property type="match status" value="1"/>
</dbReference>
<dbReference type="InterPro" id="IPR009050">
    <property type="entry name" value="Globin-like_sf"/>
</dbReference>
<dbReference type="PRINTS" id="PR00371">
    <property type="entry name" value="FPNCR"/>
</dbReference>
<sequence length="400" mass="43827">MAQFPGAGERNLDRTVDTDRLRNSWHVVSGYGSQVPLFFYSTLFLTHPQVREMFPAGMSGQRDKLLAALGKVVANVDDLEIAVPFLQQLGRDHRKFAVSDEHYPAVGKALLTTLEHFLGQDWTPALSRDWTAAYGLVSEVMVAAAKESAQTSPPWWNAEVLRHERRTAEVAVLLLRTDRPLSYLPGQSVAVESHLRPRMWRYYSPANPPRDDGVIELHVRMIDGGPVSSALVQAITPGDTLRVGAPVGTRLTIDHKQDVVLIAGGTGLAPFKALLGQIANEGFQRQVHLFAGARAARDFHDLAGIQAFARALPRLRIVPVVSEERGFRGARGLVGDVALRHGPWPEHEVYVCGSPSMVAETREMARAAGIGEERVHVEDFSGYGSPAETVPGIFQGDDRA</sequence>
<evidence type="ECO:0000256" key="10">
    <source>
        <dbReference type="ARBA" id="ARBA00049433"/>
    </source>
</evidence>
<dbReference type="GO" id="GO:0008941">
    <property type="term" value="F:nitric oxide dioxygenase NAD(P)H activity"/>
    <property type="evidence" value="ECO:0007669"/>
    <property type="project" value="UniProtKB-EC"/>
</dbReference>
<dbReference type="Gene3D" id="3.40.50.80">
    <property type="entry name" value="Nucleotide-binding domain of ferredoxin-NADP reductase (FNR) module"/>
    <property type="match status" value="1"/>
</dbReference>
<dbReference type="OrthoDB" id="3213438at2"/>
<evidence type="ECO:0000259" key="13">
    <source>
        <dbReference type="PROSITE" id="PS51384"/>
    </source>
</evidence>
<dbReference type="InterPro" id="IPR008333">
    <property type="entry name" value="Cbr1-like_FAD-bd_dom"/>
</dbReference>
<comment type="cofactor">
    <cofactor evidence="2">
        <name>FAD</name>
        <dbReference type="ChEBI" id="CHEBI:57692"/>
    </cofactor>
</comment>
<evidence type="ECO:0000256" key="11">
    <source>
        <dbReference type="RuleBase" id="RU000356"/>
    </source>
</evidence>
<dbReference type="GO" id="GO:0051537">
    <property type="term" value="F:2 iron, 2 sulfur cluster binding"/>
    <property type="evidence" value="ECO:0007669"/>
    <property type="project" value="UniProtKB-KW"/>
</dbReference>
<keyword evidence="11" id="KW-0349">Heme</keyword>
<comment type="similarity">
    <text evidence="3">In the C-terminal section; belongs to the flavoprotein pyridine nucleotide cytochrome reductase family.</text>
</comment>
<keyword evidence="6" id="KW-0521">NADP</keyword>
<dbReference type="PANTHER" id="PTHR47354:SF5">
    <property type="entry name" value="PROTEIN RFBI"/>
    <property type="match status" value="1"/>
</dbReference>
<comment type="catalytic activity">
    <reaction evidence="10">
        <text>2 nitric oxide + NADPH + 2 O2 = 2 nitrate + NADP(+) + H(+)</text>
        <dbReference type="Rhea" id="RHEA:19465"/>
        <dbReference type="ChEBI" id="CHEBI:15378"/>
        <dbReference type="ChEBI" id="CHEBI:15379"/>
        <dbReference type="ChEBI" id="CHEBI:16480"/>
        <dbReference type="ChEBI" id="CHEBI:17632"/>
        <dbReference type="ChEBI" id="CHEBI:57783"/>
        <dbReference type="ChEBI" id="CHEBI:58349"/>
        <dbReference type="EC" id="1.14.12.17"/>
    </reaction>
</comment>
<dbReference type="SUPFAM" id="SSF63380">
    <property type="entry name" value="Riboflavin synthase domain-like"/>
    <property type="match status" value="1"/>
</dbReference>
<feature type="domain" description="FAD-binding FR-type" evidence="13">
    <location>
        <begin position="153"/>
        <end position="253"/>
    </location>
</feature>
<evidence type="ECO:0000256" key="6">
    <source>
        <dbReference type="ARBA" id="ARBA00022857"/>
    </source>
</evidence>
<protein>
    <recommendedName>
        <fullName evidence="4">nitric oxide dioxygenase</fullName>
        <ecNumber evidence="4">1.14.12.17</ecNumber>
    </recommendedName>
</protein>
<dbReference type="SUPFAM" id="SSF52343">
    <property type="entry name" value="Ferredoxin reductase-like, C-terminal NADP-linked domain"/>
    <property type="match status" value="1"/>
</dbReference>
<evidence type="ECO:0000256" key="8">
    <source>
        <dbReference type="ARBA" id="ARBA00023027"/>
    </source>
</evidence>
<dbReference type="InterPro" id="IPR000971">
    <property type="entry name" value="Globin"/>
</dbReference>
<dbReference type="Gene3D" id="2.40.30.10">
    <property type="entry name" value="Translation factors"/>
    <property type="match status" value="1"/>
</dbReference>
<dbReference type="GO" id="GO:0019825">
    <property type="term" value="F:oxygen binding"/>
    <property type="evidence" value="ECO:0007669"/>
    <property type="project" value="InterPro"/>
</dbReference>
<name>A0A5N0UPM9_9PSEU</name>
<keyword evidence="11" id="KW-0479">Metal-binding</keyword>
<dbReference type="PANTHER" id="PTHR47354">
    <property type="entry name" value="NADH OXIDOREDUCTASE HCR"/>
    <property type="match status" value="1"/>
</dbReference>
<dbReference type="Gene3D" id="1.10.490.10">
    <property type="entry name" value="Globins"/>
    <property type="match status" value="1"/>
</dbReference>
<dbReference type="GO" id="GO:0020037">
    <property type="term" value="F:heme binding"/>
    <property type="evidence" value="ECO:0007669"/>
    <property type="project" value="InterPro"/>
</dbReference>
<dbReference type="CDD" id="cd19753">
    <property type="entry name" value="Mb-like_oxidoreductase"/>
    <property type="match status" value="1"/>
</dbReference>
<dbReference type="PROSITE" id="PS01033">
    <property type="entry name" value="GLOBIN"/>
    <property type="match status" value="1"/>
</dbReference>
<proteinExistence type="inferred from homology"/>
<evidence type="ECO:0000313" key="14">
    <source>
        <dbReference type="EMBL" id="KAA9150643.1"/>
    </source>
</evidence>
<dbReference type="RefSeq" id="WP_144757386.1">
    <property type="nucleotide sequence ID" value="NZ_VMNW02000114.1"/>
</dbReference>
<evidence type="ECO:0000259" key="12">
    <source>
        <dbReference type="PROSITE" id="PS01033"/>
    </source>
</evidence>
<keyword evidence="5" id="KW-0001">2Fe-2S</keyword>
<keyword evidence="7" id="KW-0411">Iron-sulfur</keyword>
<dbReference type="InterPro" id="IPR039261">
    <property type="entry name" value="FNR_nucleotide-bd"/>
</dbReference>
<comment type="catalytic activity">
    <reaction evidence="9">
        <text>2 nitric oxide + NADH + 2 O2 = 2 nitrate + NAD(+) + H(+)</text>
        <dbReference type="Rhea" id="RHEA:19469"/>
        <dbReference type="ChEBI" id="CHEBI:15378"/>
        <dbReference type="ChEBI" id="CHEBI:15379"/>
        <dbReference type="ChEBI" id="CHEBI:16480"/>
        <dbReference type="ChEBI" id="CHEBI:17632"/>
        <dbReference type="ChEBI" id="CHEBI:57540"/>
        <dbReference type="ChEBI" id="CHEBI:57945"/>
        <dbReference type="EC" id="1.14.12.17"/>
    </reaction>
</comment>
<dbReference type="InterPro" id="IPR017938">
    <property type="entry name" value="Riboflavin_synthase-like_b-brl"/>
</dbReference>
<evidence type="ECO:0000256" key="1">
    <source>
        <dbReference type="ARBA" id="ARBA00001970"/>
    </source>
</evidence>
<keyword evidence="11" id="KW-0408">Iron</keyword>
<evidence type="ECO:0000256" key="4">
    <source>
        <dbReference type="ARBA" id="ARBA00012229"/>
    </source>
</evidence>
<keyword evidence="8" id="KW-0520">NAD</keyword>
<dbReference type="Pfam" id="PF00970">
    <property type="entry name" value="FAD_binding_6"/>
    <property type="match status" value="1"/>
</dbReference>
<keyword evidence="11" id="KW-0561">Oxygen transport</keyword>
<dbReference type="Pfam" id="PF00042">
    <property type="entry name" value="Globin"/>
    <property type="match status" value="1"/>
</dbReference>
<dbReference type="InterPro" id="IPR001433">
    <property type="entry name" value="OxRdtase_FAD/NAD-bd"/>
</dbReference>
<comment type="similarity">
    <text evidence="11">Belongs to the globin family.</text>
</comment>